<dbReference type="RefSeq" id="WP_010856369.1">
    <property type="nucleotide sequence ID" value="NZ_AQHR01000110.1"/>
</dbReference>
<feature type="transmembrane region" description="Helical" evidence="1">
    <location>
        <begin position="33"/>
        <end position="53"/>
    </location>
</feature>
<evidence type="ECO:0000313" key="3">
    <source>
        <dbReference type="Proteomes" id="UP000013909"/>
    </source>
</evidence>
<protein>
    <submittedName>
        <fullName evidence="2">Uncharacterized protein</fullName>
    </submittedName>
</protein>
<dbReference type="AlphaFoldDB" id="R7ZLX3"/>
<accession>R7ZLX3</accession>
<comment type="caution">
    <text evidence="2">The sequence shown here is derived from an EMBL/GenBank/DDBJ whole genome shotgun (WGS) entry which is preliminary data.</text>
</comment>
<reference evidence="2 3" key="1">
    <citation type="submission" date="2013-02" db="EMBL/GenBank/DDBJ databases">
        <title>A novel strain isolated from Lonar lake, Maharashtra, India.</title>
        <authorList>
            <person name="Singh A."/>
        </authorList>
    </citation>
    <scope>NUCLEOTIDE SEQUENCE [LARGE SCALE GENOMIC DNA]</scope>
    <source>
        <strain evidence="2 3">AK24</strain>
    </source>
</reference>
<name>R7ZLX3_9BACT</name>
<dbReference type="OrthoDB" id="840351at2"/>
<gene>
    <name evidence="2" type="ORF">ADIS_4256</name>
</gene>
<keyword evidence="1" id="KW-0812">Transmembrane</keyword>
<evidence type="ECO:0000256" key="1">
    <source>
        <dbReference type="SAM" id="Phobius"/>
    </source>
</evidence>
<keyword evidence="1" id="KW-0472">Membrane</keyword>
<keyword evidence="1" id="KW-1133">Transmembrane helix</keyword>
<evidence type="ECO:0000313" key="2">
    <source>
        <dbReference type="EMBL" id="EON75085.1"/>
    </source>
</evidence>
<organism evidence="2 3">
    <name type="scientific">Lunatimonas lonarensis</name>
    <dbReference type="NCBI Taxonomy" id="1232681"/>
    <lineage>
        <taxon>Bacteria</taxon>
        <taxon>Pseudomonadati</taxon>
        <taxon>Bacteroidota</taxon>
        <taxon>Cytophagia</taxon>
        <taxon>Cytophagales</taxon>
        <taxon>Cyclobacteriaceae</taxon>
    </lineage>
</organism>
<proteinExistence type="predicted"/>
<dbReference type="EMBL" id="AQHR01000110">
    <property type="protein sequence ID" value="EON75085.1"/>
    <property type="molecule type" value="Genomic_DNA"/>
</dbReference>
<sequence>MDRFKKRLAIGSFFFILIMMAFGSHGSFNPKEIGFYTSIGAGFLSYFLTYYGFKAIKTKGTK</sequence>
<keyword evidence="3" id="KW-1185">Reference proteome</keyword>
<dbReference type="Proteomes" id="UP000013909">
    <property type="component" value="Unassembled WGS sequence"/>
</dbReference>